<name>A0AA39F856_9HYME</name>
<dbReference type="EMBL" id="JAQQBS010001422">
    <property type="protein sequence ID" value="KAK0164730.1"/>
    <property type="molecule type" value="Genomic_DNA"/>
</dbReference>
<evidence type="ECO:0000313" key="2">
    <source>
        <dbReference type="EMBL" id="KAK0164730.1"/>
    </source>
</evidence>
<dbReference type="Proteomes" id="UP001168990">
    <property type="component" value="Unassembled WGS sequence"/>
</dbReference>
<evidence type="ECO:0000313" key="3">
    <source>
        <dbReference type="Proteomes" id="UP001168990"/>
    </source>
</evidence>
<sequence>MAFSLKEEVVEECSIRVGNAFGIASELRNSRTVVAHETGSSSSNNSWKREKKKNILHSHVCTVDRRAGTPENLWEQVRTSPDSHEPTVYRPSGHVVIAR</sequence>
<protein>
    <submittedName>
        <fullName evidence="2">Uncharacterized protein</fullName>
    </submittedName>
</protein>
<accession>A0AA39F856</accession>
<organism evidence="2 3">
    <name type="scientific">Microctonus aethiopoides</name>
    <dbReference type="NCBI Taxonomy" id="144406"/>
    <lineage>
        <taxon>Eukaryota</taxon>
        <taxon>Metazoa</taxon>
        <taxon>Ecdysozoa</taxon>
        <taxon>Arthropoda</taxon>
        <taxon>Hexapoda</taxon>
        <taxon>Insecta</taxon>
        <taxon>Pterygota</taxon>
        <taxon>Neoptera</taxon>
        <taxon>Endopterygota</taxon>
        <taxon>Hymenoptera</taxon>
        <taxon>Apocrita</taxon>
        <taxon>Ichneumonoidea</taxon>
        <taxon>Braconidae</taxon>
        <taxon>Euphorinae</taxon>
        <taxon>Microctonus</taxon>
    </lineage>
</organism>
<evidence type="ECO:0000256" key="1">
    <source>
        <dbReference type="SAM" id="MobiDB-lite"/>
    </source>
</evidence>
<comment type="caution">
    <text evidence="2">The sequence shown here is derived from an EMBL/GenBank/DDBJ whole genome shotgun (WGS) entry which is preliminary data.</text>
</comment>
<dbReference type="AlphaFoldDB" id="A0AA39F856"/>
<keyword evidence="3" id="KW-1185">Reference proteome</keyword>
<reference evidence="2" key="2">
    <citation type="submission" date="2023-03" db="EMBL/GenBank/DDBJ databases">
        <authorList>
            <person name="Inwood S.N."/>
            <person name="Skelly J.G."/>
            <person name="Guhlin J."/>
            <person name="Harrop T.W.R."/>
            <person name="Goldson S.G."/>
            <person name="Dearden P.K."/>
        </authorList>
    </citation>
    <scope>NUCLEOTIDE SEQUENCE</scope>
    <source>
        <strain evidence="2">Irish</strain>
        <tissue evidence="2">Whole body</tissue>
    </source>
</reference>
<gene>
    <name evidence="2" type="ORF">PV328_003319</name>
</gene>
<feature type="region of interest" description="Disordered" evidence="1">
    <location>
        <begin position="77"/>
        <end position="99"/>
    </location>
</feature>
<reference evidence="2" key="1">
    <citation type="journal article" date="2023" name="bioRxiv">
        <title>Scaffold-level genome assemblies of two parasitoid biocontrol wasps reveal the parthenogenesis mechanism and an associated novel virus.</title>
        <authorList>
            <person name="Inwood S."/>
            <person name="Skelly J."/>
            <person name="Guhlin J."/>
            <person name="Harrop T."/>
            <person name="Goldson S."/>
            <person name="Dearden P."/>
        </authorList>
    </citation>
    <scope>NUCLEOTIDE SEQUENCE</scope>
    <source>
        <strain evidence="2">Irish</strain>
        <tissue evidence="2">Whole body</tissue>
    </source>
</reference>
<proteinExistence type="predicted"/>